<dbReference type="EMBL" id="JAGYPN010000001">
    <property type="protein sequence ID" value="MBS4222076.1"/>
    <property type="molecule type" value="Genomic_DNA"/>
</dbReference>
<gene>
    <name evidence="4" type="ORF">KHA91_04815</name>
</gene>
<proteinExistence type="predicted"/>
<reference evidence="4 5" key="1">
    <citation type="submission" date="2021-05" db="EMBL/GenBank/DDBJ databases">
        <title>Novel Bacillus species.</title>
        <authorList>
            <person name="Liu G."/>
        </authorList>
    </citation>
    <scope>NUCLEOTIDE SEQUENCE [LARGE SCALE GENOMIC DNA]</scope>
    <source>
        <strain evidence="4 5">FJAT-49682</strain>
    </source>
</reference>
<dbReference type="Proteomes" id="UP000676456">
    <property type="component" value="Unassembled WGS sequence"/>
</dbReference>
<sequence length="991" mass="115729">MKIIINNHFILYRIIGNDLHPRHKKGQSRENLKFVLENEAELENCEKKWVVNRIIDRDEEKEIIELLQHHNQQFIHLPFLEDEYRKIGWDTDCLPKPGYLASKDFESLNSEIRKRVIAATYRLKNNYVMNINGARNAALRDGKSRGKWILPWDGNCFITQTAWKQICTDVLSSSDIKYFTVPMTRVIDNAQLLTDEFIPNPVEEPQIIFRNDSLEEFNEQFCYGRRDKVELFWRLGIQGKWDNWKDDPWDQNRGLKSAEANQFGAGGWVARMYSGMEKLEKDSKKSFKQRGLARIDAIISTIRHLDTMVSRRKNSSDLLTYQSEVLNKERNNYQNGEQLPPVERLINDAKEALTRGPYSVTDKSTLPPSGLIHDYWHPAPYWWPNPKKKDGLPYIWKDGQRVPGTKLYEPESDKYDRTRIQRVFDDSITLALACFFTGDKKYAEHGASIFHQFFINQETRMSPHLKYAQVRMGHKKNTGTSRGIIELKDMYFYLDAVRILYSAGAIAQESLNSFKEWLSNYLDWLIQSPQGKEERKALNNHGIYYDIQVAAIADFLHDESLLFETLVRAQSRIATHITSDGLQPEEQKRQTSAHYCFYNMQGWIYMAQIASRWGTNLWSYEAPNGASLIKGIQWLFSQIGEKWPFKQIDDFNLDRYLPIWFSIPQSSITLPTAAHFPKSKYLVNPRFFADEGVRPYWNLGLNDFSDSNAVEKKTSDIQFSLKKNLNNIEEYFRISTFNEENKQKPEIAFAISLKSKTVSHDWEKVQKNLALTLRSLFSNTDQNFRVIIAGHEKPNIEELNNIRVTWVPVKFPPPKSSRGFVSDKYRKRKAIGAYLRKSGFSGYFMPLDADDWIHYRFVEYIRSLPISDAFILNKGFMVNVFQNEAWVRDLFYKGCGSSAVFYFSNENFPKTTKSDVKKSPFNNVIKSHVKVPEYVKNHTMIDLPFVTWVLAHGDNVSMIKGKKDNRISAKHYNSVGEKLADWFYHFFKIKE</sequence>
<evidence type="ECO:0000313" key="4">
    <source>
        <dbReference type="EMBL" id="MBS4222076.1"/>
    </source>
</evidence>
<dbReference type="AlphaFoldDB" id="A0A942Z4R8"/>
<dbReference type="InterPro" id="IPR008397">
    <property type="entry name" value="Alginate_lyase_dom"/>
</dbReference>
<dbReference type="GO" id="GO:0042597">
    <property type="term" value="C:periplasmic space"/>
    <property type="evidence" value="ECO:0007669"/>
    <property type="project" value="InterPro"/>
</dbReference>
<dbReference type="InterPro" id="IPR008929">
    <property type="entry name" value="Chondroitin_lyas"/>
</dbReference>
<evidence type="ECO:0000313" key="5">
    <source>
        <dbReference type="Proteomes" id="UP000676456"/>
    </source>
</evidence>
<protein>
    <submittedName>
        <fullName evidence="4">Alginate lyase family protein</fullName>
    </submittedName>
</protein>
<dbReference type="SUPFAM" id="SSF48230">
    <property type="entry name" value="Chondroitin AC/alginate lyase"/>
    <property type="match status" value="1"/>
</dbReference>
<evidence type="ECO:0000259" key="3">
    <source>
        <dbReference type="Pfam" id="PF05426"/>
    </source>
</evidence>
<dbReference type="RefSeq" id="WP_213097047.1">
    <property type="nucleotide sequence ID" value="NZ_JAGYPH010000001.1"/>
</dbReference>
<dbReference type="GO" id="GO:0016829">
    <property type="term" value="F:lyase activity"/>
    <property type="evidence" value="ECO:0007669"/>
    <property type="project" value="UniProtKB-KW"/>
</dbReference>
<keyword evidence="1" id="KW-0732">Signal</keyword>
<organism evidence="4 5">
    <name type="scientific">Lederbergia citrea</name>
    <dbReference type="NCBI Taxonomy" id="2833581"/>
    <lineage>
        <taxon>Bacteria</taxon>
        <taxon>Bacillati</taxon>
        <taxon>Bacillota</taxon>
        <taxon>Bacilli</taxon>
        <taxon>Bacillales</taxon>
        <taxon>Bacillaceae</taxon>
        <taxon>Lederbergia</taxon>
    </lineage>
</organism>
<accession>A0A942Z4R8</accession>
<keyword evidence="5" id="KW-1185">Reference proteome</keyword>
<evidence type="ECO:0000256" key="2">
    <source>
        <dbReference type="ARBA" id="ARBA00023239"/>
    </source>
</evidence>
<evidence type="ECO:0000256" key="1">
    <source>
        <dbReference type="ARBA" id="ARBA00022729"/>
    </source>
</evidence>
<comment type="caution">
    <text evidence="4">The sequence shown here is derived from an EMBL/GenBank/DDBJ whole genome shotgun (WGS) entry which is preliminary data.</text>
</comment>
<feature type="domain" description="Alginate lyase" evidence="3">
    <location>
        <begin position="359"/>
        <end position="641"/>
    </location>
</feature>
<keyword evidence="2 4" id="KW-0456">Lyase</keyword>
<name>A0A942Z4R8_9BACI</name>
<dbReference type="Gene3D" id="1.50.10.100">
    <property type="entry name" value="Chondroitin AC/alginate lyase"/>
    <property type="match status" value="1"/>
</dbReference>
<dbReference type="Pfam" id="PF05426">
    <property type="entry name" value="Alginate_lyase"/>
    <property type="match status" value="1"/>
</dbReference>